<dbReference type="InterPro" id="IPR029787">
    <property type="entry name" value="Nucleotide_cyclase"/>
</dbReference>
<sequence length="397" mass="44966">MDAYTLHIATAFASVMMTISMLGLFIASPREYSLLNWSLAGMLFMATTGLSLATYHFDLPFWIAPAAANLCYLAGHGAMLMGVRRYFGLKTYWQLYLLFIPMLALLQTLPWMQASVTNRLLVFFPLLIVLSLVIAWQLWRHTSAGNAPELRLACLPLMLLELVFASQLALRTYIMATSEVELHLTEGGNQLLQTAGTLAVFVFASWGTIACALMVVRRQELSLQHLTTRDPLTGWFNRRVLSDIAAREFERSHRTSSALSLLIIDIDHFKKINDQYGHAVGDAALKHVTRICEQQLRGYDYLFRFGGEEFVILLPQSDELSSSHLSNRLRWKVQNSVLNHAQHEVRCTVSIGFAQRREQDESWSQIFERADAALYHAKETGRDRVAYHNGFELSAVC</sequence>
<feature type="transmembrane region" description="Helical" evidence="3">
    <location>
        <begin position="61"/>
        <end position="83"/>
    </location>
</feature>
<feature type="transmembrane region" description="Helical" evidence="3">
    <location>
        <begin position="150"/>
        <end position="174"/>
    </location>
</feature>
<dbReference type="SUPFAM" id="SSF55073">
    <property type="entry name" value="Nucleotide cyclase"/>
    <property type="match status" value="1"/>
</dbReference>
<evidence type="ECO:0000256" key="1">
    <source>
        <dbReference type="ARBA" id="ARBA00012528"/>
    </source>
</evidence>
<dbReference type="Gene3D" id="3.30.70.270">
    <property type="match status" value="1"/>
</dbReference>
<feature type="transmembrane region" description="Helical" evidence="3">
    <location>
        <begin position="95"/>
        <end position="114"/>
    </location>
</feature>
<dbReference type="SMART" id="SM00267">
    <property type="entry name" value="GGDEF"/>
    <property type="match status" value="1"/>
</dbReference>
<dbReference type="PANTHER" id="PTHR45138:SF9">
    <property type="entry name" value="DIGUANYLATE CYCLASE DGCM-RELATED"/>
    <property type="match status" value="1"/>
</dbReference>
<dbReference type="PROSITE" id="PS50887">
    <property type="entry name" value="GGDEF"/>
    <property type="match status" value="1"/>
</dbReference>
<keyword evidence="3" id="KW-1133">Transmembrane helix</keyword>
<keyword evidence="3" id="KW-0472">Membrane</keyword>
<comment type="caution">
    <text evidence="5">The sequence shown here is derived from an EMBL/GenBank/DDBJ whole genome shotgun (WGS) entry which is preliminary data.</text>
</comment>
<keyword evidence="3" id="KW-0812">Transmembrane</keyword>
<protein>
    <recommendedName>
        <fullName evidence="1">diguanylate cyclase</fullName>
        <ecNumber evidence="1">2.7.7.65</ecNumber>
    </recommendedName>
</protein>
<evidence type="ECO:0000256" key="3">
    <source>
        <dbReference type="SAM" id="Phobius"/>
    </source>
</evidence>
<accession>A0ABS5V2P1</accession>
<feature type="transmembrane region" description="Helical" evidence="3">
    <location>
        <begin position="120"/>
        <end position="138"/>
    </location>
</feature>
<feature type="transmembrane region" description="Helical" evidence="3">
    <location>
        <begin position="6"/>
        <end position="27"/>
    </location>
</feature>
<dbReference type="PANTHER" id="PTHR45138">
    <property type="entry name" value="REGULATORY COMPONENTS OF SENSORY TRANSDUCTION SYSTEM"/>
    <property type="match status" value="1"/>
</dbReference>
<dbReference type="EC" id="2.7.7.65" evidence="1"/>
<dbReference type="RefSeq" id="WP_214506400.1">
    <property type="nucleotide sequence ID" value="NZ_JAHEPS010000002.1"/>
</dbReference>
<dbReference type="Proteomes" id="UP001195903">
    <property type="component" value="Unassembled WGS sequence"/>
</dbReference>
<feature type="transmembrane region" description="Helical" evidence="3">
    <location>
        <begin position="194"/>
        <end position="216"/>
    </location>
</feature>
<dbReference type="InterPro" id="IPR050469">
    <property type="entry name" value="Diguanylate_Cyclase"/>
</dbReference>
<feature type="domain" description="GGDEF" evidence="4">
    <location>
        <begin position="257"/>
        <end position="390"/>
    </location>
</feature>
<comment type="catalytic activity">
    <reaction evidence="2">
        <text>2 GTP = 3',3'-c-di-GMP + 2 diphosphate</text>
        <dbReference type="Rhea" id="RHEA:24898"/>
        <dbReference type="ChEBI" id="CHEBI:33019"/>
        <dbReference type="ChEBI" id="CHEBI:37565"/>
        <dbReference type="ChEBI" id="CHEBI:58805"/>
        <dbReference type="EC" id="2.7.7.65"/>
    </reaction>
</comment>
<feature type="transmembrane region" description="Helical" evidence="3">
    <location>
        <begin position="34"/>
        <end position="55"/>
    </location>
</feature>
<dbReference type="Pfam" id="PF00990">
    <property type="entry name" value="GGDEF"/>
    <property type="match status" value="1"/>
</dbReference>
<evidence type="ECO:0000256" key="2">
    <source>
        <dbReference type="ARBA" id="ARBA00034247"/>
    </source>
</evidence>
<proteinExistence type="predicted"/>
<reference evidence="5 6" key="1">
    <citation type="submission" date="2021-05" db="EMBL/GenBank/DDBJ databases">
        <title>Shewanella sp. JM162201.</title>
        <authorList>
            <person name="Xu S."/>
            <person name="Li A."/>
        </authorList>
    </citation>
    <scope>NUCLEOTIDE SEQUENCE [LARGE SCALE GENOMIC DNA]</scope>
    <source>
        <strain evidence="5 6">JM162201</strain>
    </source>
</reference>
<gene>
    <name evidence="5" type="ORF">KJI95_06630</name>
</gene>
<evidence type="ECO:0000313" key="5">
    <source>
        <dbReference type="EMBL" id="MBT1444200.1"/>
    </source>
</evidence>
<dbReference type="NCBIfam" id="TIGR00254">
    <property type="entry name" value="GGDEF"/>
    <property type="match status" value="1"/>
</dbReference>
<evidence type="ECO:0000259" key="4">
    <source>
        <dbReference type="PROSITE" id="PS50887"/>
    </source>
</evidence>
<dbReference type="CDD" id="cd01949">
    <property type="entry name" value="GGDEF"/>
    <property type="match status" value="1"/>
</dbReference>
<dbReference type="InterPro" id="IPR000160">
    <property type="entry name" value="GGDEF_dom"/>
</dbReference>
<dbReference type="EMBL" id="JAHEPS010000002">
    <property type="protein sequence ID" value="MBT1444200.1"/>
    <property type="molecule type" value="Genomic_DNA"/>
</dbReference>
<evidence type="ECO:0000313" key="6">
    <source>
        <dbReference type="Proteomes" id="UP001195903"/>
    </source>
</evidence>
<organism evidence="5 6">
    <name type="scientific">Shewanella jiangmenensis</name>
    <dbReference type="NCBI Taxonomy" id="2837387"/>
    <lineage>
        <taxon>Bacteria</taxon>
        <taxon>Pseudomonadati</taxon>
        <taxon>Pseudomonadota</taxon>
        <taxon>Gammaproteobacteria</taxon>
        <taxon>Alteromonadales</taxon>
        <taxon>Shewanellaceae</taxon>
        <taxon>Shewanella</taxon>
    </lineage>
</organism>
<keyword evidence="6" id="KW-1185">Reference proteome</keyword>
<dbReference type="InterPro" id="IPR043128">
    <property type="entry name" value="Rev_trsase/Diguanyl_cyclase"/>
</dbReference>
<name>A0ABS5V2P1_9GAMM</name>